<feature type="transmembrane region" description="Helical" evidence="5">
    <location>
        <begin position="37"/>
        <end position="56"/>
    </location>
</feature>
<dbReference type="InterPro" id="IPR006603">
    <property type="entry name" value="PQ-loop_rpt"/>
</dbReference>
<keyword evidence="2 5" id="KW-0812">Transmembrane</keyword>
<evidence type="ECO:0008006" key="7">
    <source>
        <dbReference type="Google" id="ProtNLM"/>
    </source>
</evidence>
<dbReference type="Pfam" id="PF04193">
    <property type="entry name" value="PQ-loop"/>
    <property type="match status" value="1"/>
</dbReference>
<feature type="transmembrane region" description="Helical" evidence="5">
    <location>
        <begin position="62"/>
        <end position="83"/>
    </location>
</feature>
<comment type="subcellular location">
    <subcellularLocation>
        <location evidence="1">Membrane</location>
        <topology evidence="1">Multi-pass membrane protein</topology>
    </subcellularLocation>
</comment>
<dbReference type="GO" id="GO:0016020">
    <property type="term" value="C:membrane"/>
    <property type="evidence" value="ECO:0007669"/>
    <property type="project" value="UniProtKB-SubCell"/>
</dbReference>
<keyword evidence="4 5" id="KW-0472">Membrane</keyword>
<evidence type="ECO:0000256" key="5">
    <source>
        <dbReference type="SAM" id="Phobius"/>
    </source>
</evidence>
<keyword evidence="3 5" id="KW-1133">Transmembrane helix</keyword>
<protein>
    <recommendedName>
        <fullName evidence="7">PQ loop repeat protein</fullName>
    </recommendedName>
</protein>
<dbReference type="Gene3D" id="1.20.1280.290">
    <property type="match status" value="1"/>
</dbReference>
<feature type="transmembrane region" description="Helical" evidence="5">
    <location>
        <begin position="6"/>
        <end position="25"/>
    </location>
</feature>
<evidence type="ECO:0000256" key="2">
    <source>
        <dbReference type="ARBA" id="ARBA00022692"/>
    </source>
</evidence>
<organism evidence="6">
    <name type="scientific">viral metagenome</name>
    <dbReference type="NCBI Taxonomy" id="1070528"/>
    <lineage>
        <taxon>unclassified sequences</taxon>
        <taxon>metagenomes</taxon>
        <taxon>organismal metagenomes</taxon>
    </lineage>
</organism>
<dbReference type="EMBL" id="MN740273">
    <property type="protein sequence ID" value="QHT97214.1"/>
    <property type="molecule type" value="Genomic_DNA"/>
</dbReference>
<evidence type="ECO:0000256" key="1">
    <source>
        <dbReference type="ARBA" id="ARBA00004141"/>
    </source>
</evidence>
<sequence>METSEIVGYIAAFFLVITLLPQVYFTYKLKNADSISLYFLFLQIVTCILFLSYGILLKESPLIVANSLVLTQSFTLLGLKLLYSKSNRIGVEGSV</sequence>
<accession>A0A6C0IV85</accession>
<evidence type="ECO:0000313" key="6">
    <source>
        <dbReference type="EMBL" id="QHT97214.1"/>
    </source>
</evidence>
<evidence type="ECO:0000256" key="4">
    <source>
        <dbReference type="ARBA" id="ARBA00023136"/>
    </source>
</evidence>
<name>A0A6C0IV85_9ZZZZ</name>
<evidence type="ECO:0000256" key="3">
    <source>
        <dbReference type="ARBA" id="ARBA00022989"/>
    </source>
</evidence>
<proteinExistence type="predicted"/>
<dbReference type="AlphaFoldDB" id="A0A6C0IV85"/>
<reference evidence="6" key="1">
    <citation type="journal article" date="2020" name="Nature">
        <title>Giant virus diversity and host interactions through global metagenomics.</title>
        <authorList>
            <person name="Schulz F."/>
            <person name="Roux S."/>
            <person name="Paez-Espino D."/>
            <person name="Jungbluth S."/>
            <person name="Walsh D.A."/>
            <person name="Denef V.J."/>
            <person name="McMahon K.D."/>
            <person name="Konstantinidis K.T."/>
            <person name="Eloe-Fadrosh E.A."/>
            <person name="Kyrpides N.C."/>
            <person name="Woyke T."/>
        </authorList>
    </citation>
    <scope>NUCLEOTIDE SEQUENCE</scope>
    <source>
        <strain evidence="6">GVMAG-M-3300025138-11</strain>
    </source>
</reference>